<evidence type="ECO:0000256" key="7">
    <source>
        <dbReference type="ARBA" id="ARBA00044228"/>
    </source>
</evidence>
<dbReference type="InterPro" id="IPR037171">
    <property type="entry name" value="NagB/RpiA_transferase-like"/>
</dbReference>
<evidence type="ECO:0000256" key="10">
    <source>
        <dbReference type="SAM" id="MobiDB-lite"/>
    </source>
</evidence>
<dbReference type="SUPFAM" id="SSF100950">
    <property type="entry name" value="NagB/RpiA/CoA transferase-like"/>
    <property type="match status" value="1"/>
</dbReference>
<proteinExistence type="inferred from homology"/>
<dbReference type="Proteomes" id="UP001497392">
    <property type="component" value="Unassembled WGS sequence"/>
</dbReference>
<reference evidence="11 12" key="1">
    <citation type="submission" date="2024-06" db="EMBL/GenBank/DDBJ databases">
        <authorList>
            <person name="Kraege A."/>
            <person name="Thomma B."/>
        </authorList>
    </citation>
    <scope>NUCLEOTIDE SEQUENCE [LARGE SCALE GENOMIC DNA]</scope>
</reference>
<dbReference type="Pfam" id="PF01008">
    <property type="entry name" value="IF-2B"/>
    <property type="match status" value="1"/>
</dbReference>
<comment type="subcellular location">
    <subcellularLocation>
        <location evidence="1">Cytoplasm</location>
        <location evidence="1">Cytosol</location>
    </subcellularLocation>
</comment>
<keyword evidence="5" id="KW-0648">Protein biosynthesis</keyword>
<name>A0ABP1GDJ4_9CHLO</name>
<dbReference type="InterPro" id="IPR051855">
    <property type="entry name" value="eIF2B_beta_subunit"/>
</dbReference>
<organism evidence="11 12">
    <name type="scientific">Coccomyxa viridis</name>
    <dbReference type="NCBI Taxonomy" id="1274662"/>
    <lineage>
        <taxon>Eukaryota</taxon>
        <taxon>Viridiplantae</taxon>
        <taxon>Chlorophyta</taxon>
        <taxon>core chlorophytes</taxon>
        <taxon>Trebouxiophyceae</taxon>
        <taxon>Trebouxiophyceae incertae sedis</taxon>
        <taxon>Coccomyxaceae</taxon>
        <taxon>Coccomyxa</taxon>
    </lineage>
</organism>
<sequence>MPQQGQAEIDELCRRLRRRQVEGSIPTAKATAELLRTLITRQRHPDAAALLSDVREWGIQLQAAKPLELAVGNIVRRVLHMIREESRAEGMEEEKMARAISVDQEEKQPGLLSRAFAPGSSFARAVSLHNLLDVQHLDTLPESAPLPDQDDALQLQQAALRHSVLEPSDQSQTSVGSTTSSKKHKPGNWAGKPSIVEQLNEFIVELKDIDTSIAAHWPDQIHANDSILTFGYSETVKVFLLEAAKKLDFQVVVAEGAPRHGGQELAKLLAKEGLHTTLIPDSAIFAMMARVNKVLVGAHALLANGGVMAGAGNQLTAMAAKHHAVPFVVLVGLQKLSPLFPHDPSVSFNDYKSPADVMEYSAVSEVLDADYEAAGTCSEDLYVHAFNPVFDYVPPELVSLLVTDIGGHIPSYVYRLLAEYYSREDYTLESKALTESALKA</sequence>
<comment type="subunit">
    <text evidence="8">Component of the translation initiation factor 2B (eIF2B) complex which is a heterodecamer of two sets of five different subunits: alpha, beta, gamma, delta and epsilon. Subunits alpha, beta and delta comprise a regulatory subcomplex and subunits epsilon and gamma comprise a catalytic subcomplex. Within the complex, the hexameric regulatory complex resides at the center, with the two heterodimeric catalytic subcomplexes bound on opposite sides.</text>
</comment>
<feature type="compositionally biased region" description="Low complexity" evidence="10">
    <location>
        <begin position="168"/>
        <end position="180"/>
    </location>
</feature>
<dbReference type="InterPro" id="IPR000649">
    <property type="entry name" value="IF-2B-related"/>
</dbReference>
<protein>
    <recommendedName>
        <fullName evidence="6">Translation initiation factor eIF2B subunit beta</fullName>
    </recommendedName>
    <alternativeName>
        <fullName evidence="7">eIF2B GDP-GTP exchange factor subunit beta</fullName>
    </alternativeName>
</protein>
<keyword evidence="12" id="KW-1185">Reference proteome</keyword>
<evidence type="ECO:0000256" key="8">
    <source>
        <dbReference type="ARBA" id="ARBA00046432"/>
    </source>
</evidence>
<evidence type="ECO:0000256" key="6">
    <source>
        <dbReference type="ARBA" id="ARBA00044122"/>
    </source>
</evidence>
<evidence type="ECO:0000256" key="3">
    <source>
        <dbReference type="ARBA" id="ARBA00022490"/>
    </source>
</evidence>
<dbReference type="Gene3D" id="3.40.50.10470">
    <property type="entry name" value="Translation initiation factor eif-2b, domain 2"/>
    <property type="match status" value="1"/>
</dbReference>
<dbReference type="InterPro" id="IPR042529">
    <property type="entry name" value="IF_2B-like_C"/>
</dbReference>
<keyword evidence="3" id="KW-0963">Cytoplasm</keyword>
<feature type="region of interest" description="Disordered" evidence="10">
    <location>
        <begin position="164"/>
        <end position="192"/>
    </location>
</feature>
<comment type="caution">
    <text evidence="11">The sequence shown here is derived from an EMBL/GenBank/DDBJ whole genome shotgun (WGS) entry which is preliminary data.</text>
</comment>
<evidence type="ECO:0000313" key="11">
    <source>
        <dbReference type="EMBL" id="CAL5228851.1"/>
    </source>
</evidence>
<evidence type="ECO:0000313" key="12">
    <source>
        <dbReference type="Proteomes" id="UP001497392"/>
    </source>
</evidence>
<dbReference type="PANTHER" id="PTHR45859">
    <property type="entry name" value="TRANSLATION INITIATION FACTOR EIF-2B SUBUNIT BETA"/>
    <property type="match status" value="1"/>
</dbReference>
<evidence type="ECO:0000256" key="9">
    <source>
        <dbReference type="RuleBase" id="RU003814"/>
    </source>
</evidence>
<evidence type="ECO:0000256" key="5">
    <source>
        <dbReference type="ARBA" id="ARBA00022917"/>
    </source>
</evidence>
<comment type="similarity">
    <text evidence="2 9">Belongs to the eIF-2B alpha/beta/delta subunits family.</text>
</comment>
<evidence type="ECO:0000256" key="2">
    <source>
        <dbReference type="ARBA" id="ARBA00007251"/>
    </source>
</evidence>
<gene>
    <name evidence="11" type="primary">g12059</name>
    <name evidence="11" type="ORF">VP750_LOCUS10757</name>
</gene>
<dbReference type="PANTHER" id="PTHR45859:SF1">
    <property type="entry name" value="TRANSLATION INITIATION FACTOR EIF-2B SUBUNIT BETA"/>
    <property type="match status" value="1"/>
</dbReference>
<evidence type="ECO:0000256" key="1">
    <source>
        <dbReference type="ARBA" id="ARBA00004514"/>
    </source>
</evidence>
<evidence type="ECO:0000256" key="4">
    <source>
        <dbReference type="ARBA" id="ARBA00022540"/>
    </source>
</evidence>
<keyword evidence="4" id="KW-0396">Initiation factor</keyword>
<accession>A0ABP1GDJ4</accession>
<dbReference type="EMBL" id="CAXHTA020000019">
    <property type="protein sequence ID" value="CAL5228851.1"/>
    <property type="molecule type" value="Genomic_DNA"/>
</dbReference>